<accession>A0A9X4RJ63</accession>
<protein>
    <submittedName>
        <fullName evidence="1">Uncharacterized protein</fullName>
    </submittedName>
</protein>
<dbReference type="AlphaFoldDB" id="A0A9X4RJ63"/>
<dbReference type="EMBL" id="VBTY01000225">
    <property type="protein sequence ID" value="MDG3496768.1"/>
    <property type="molecule type" value="Genomic_DNA"/>
</dbReference>
<reference evidence="1" key="1">
    <citation type="submission" date="2019-05" db="EMBL/GenBank/DDBJ databases">
        <title>Whole genome sequencing of Pseudanabaena catenata USMAC16.</title>
        <authorList>
            <person name="Khan Z."/>
            <person name="Omar W.M."/>
            <person name="Convey P."/>
            <person name="Merican F."/>
            <person name="Najimudin N."/>
        </authorList>
    </citation>
    <scope>NUCLEOTIDE SEQUENCE</scope>
    <source>
        <strain evidence="1">USMAC16</strain>
    </source>
</reference>
<dbReference type="Proteomes" id="UP001152872">
    <property type="component" value="Unassembled WGS sequence"/>
</dbReference>
<proteinExistence type="predicted"/>
<sequence length="91" mass="9810">MLCTTPFAILIQDSEFTTAIDFDNVTLSKVDAKVACELGVVFIFCTTDNCFRFADVDIATESNLGCAECDFVPIKSIAVNSCILNVGFGII</sequence>
<comment type="caution">
    <text evidence="1">The sequence shown here is derived from an EMBL/GenBank/DDBJ whole genome shotgun (WGS) entry which is preliminary data.</text>
</comment>
<evidence type="ECO:0000313" key="1">
    <source>
        <dbReference type="EMBL" id="MDG3496768.1"/>
    </source>
</evidence>
<gene>
    <name evidence="1" type="ORF">FEV09_19695</name>
</gene>
<evidence type="ECO:0000313" key="2">
    <source>
        <dbReference type="Proteomes" id="UP001152872"/>
    </source>
</evidence>
<organism evidence="1 2">
    <name type="scientific">Pseudanabaena catenata USMAC16</name>
    <dbReference type="NCBI Taxonomy" id="1855837"/>
    <lineage>
        <taxon>Bacteria</taxon>
        <taxon>Bacillati</taxon>
        <taxon>Cyanobacteriota</taxon>
        <taxon>Cyanophyceae</taxon>
        <taxon>Pseudanabaenales</taxon>
        <taxon>Pseudanabaenaceae</taxon>
        <taxon>Pseudanabaena</taxon>
    </lineage>
</organism>
<name>A0A9X4RJ63_9CYAN</name>
<dbReference type="RefSeq" id="WP_144052545.1">
    <property type="nucleotide sequence ID" value="NZ_VBTY01000225.1"/>
</dbReference>
<keyword evidence="2" id="KW-1185">Reference proteome</keyword>